<evidence type="ECO:0000256" key="1">
    <source>
        <dbReference type="SAM" id="MobiDB-lite"/>
    </source>
</evidence>
<dbReference type="InterPro" id="IPR035979">
    <property type="entry name" value="RBD_domain_sf"/>
</dbReference>
<dbReference type="AlphaFoldDB" id="A0AAD8PEA3"/>
<feature type="compositionally biased region" description="Basic and acidic residues" evidence="1">
    <location>
        <begin position="446"/>
        <end position="474"/>
    </location>
</feature>
<sequence>MNFNNDDDEDQIMFDLYEGLDTFDQTVPEKVENTDNATAATTVNNGEEGGLGSDQTAGKAADFDKPTVFESDYLGSTDAVAVEHGYVPIEEDSDENINQINSTGNNGMDQDDESCGIYGENENEDDGDVYDEESDEDEDDGVVFLVEEDEGTIPIEPSQNEAQSLGRRRPGGWATRYHKIERVIYVGAPSSESQAMASTDPKKECFCLVRGIPWWMDINEFNNVVEESGAMLAFSKILSDPMNGASLGVALVEFVDPESLVTFSKVKSQFIATEIPQDVFEDVLNSPLYREGVLKDGMINRIVSHLGLEMRRTIPNGKSDHFHEIEFEIRQQEILKDGEPYNVSKVFPWFKLNMLKVMGYKNRNEQPDTSSPYDLVNHLEAYKKTQESHNNNVNLMMPQFMMANYMQHTGKDMGEPASYPYLHVTQPAGQPEPAAKWQKYNLSANRDVKDKDRASSNEEPHPNTNVHRSDRERNSPSPHSKRRSSPHHGGSHHHKRSHHSYNERRNDRK</sequence>
<dbReference type="EMBL" id="JAVEPI010000002">
    <property type="protein sequence ID" value="KAK1443626.1"/>
    <property type="molecule type" value="Genomic_DNA"/>
</dbReference>
<dbReference type="SUPFAM" id="SSF54928">
    <property type="entry name" value="RNA-binding domain, RBD"/>
    <property type="match status" value="1"/>
</dbReference>
<accession>A0AAD8PEA3</accession>
<dbReference type="Proteomes" id="UP001230268">
    <property type="component" value="Unassembled WGS sequence"/>
</dbReference>
<dbReference type="GO" id="GO:0003676">
    <property type="term" value="F:nucleic acid binding"/>
    <property type="evidence" value="ECO:0007669"/>
    <property type="project" value="InterPro"/>
</dbReference>
<feature type="compositionally biased region" description="Basic and acidic residues" evidence="1">
    <location>
        <begin position="500"/>
        <end position="509"/>
    </location>
</feature>
<evidence type="ECO:0000313" key="2">
    <source>
        <dbReference type="EMBL" id="KAK1443626.1"/>
    </source>
</evidence>
<reference evidence="2" key="1">
    <citation type="submission" date="2023-08" db="EMBL/GenBank/DDBJ databases">
        <title>Draft sequence of the Babesia gibsoni genome.</title>
        <authorList>
            <person name="Yamagishi J.Y."/>
            <person name="Xuan X.X."/>
        </authorList>
    </citation>
    <scope>NUCLEOTIDE SEQUENCE</scope>
    <source>
        <strain evidence="2">Azabu</strain>
    </source>
</reference>
<keyword evidence="3" id="KW-1185">Reference proteome</keyword>
<organism evidence="2 3">
    <name type="scientific">Babesia gibsoni</name>
    <dbReference type="NCBI Taxonomy" id="33632"/>
    <lineage>
        <taxon>Eukaryota</taxon>
        <taxon>Sar</taxon>
        <taxon>Alveolata</taxon>
        <taxon>Apicomplexa</taxon>
        <taxon>Aconoidasida</taxon>
        <taxon>Piroplasmida</taxon>
        <taxon>Babesiidae</taxon>
        <taxon>Babesia</taxon>
    </lineage>
</organism>
<evidence type="ECO:0000313" key="3">
    <source>
        <dbReference type="Proteomes" id="UP001230268"/>
    </source>
</evidence>
<name>A0AAD8PEA3_BABGI</name>
<feature type="region of interest" description="Disordered" evidence="1">
    <location>
        <begin position="39"/>
        <end position="59"/>
    </location>
</feature>
<feature type="compositionally biased region" description="Basic residues" evidence="1">
    <location>
        <begin position="479"/>
        <end position="499"/>
    </location>
</feature>
<comment type="caution">
    <text evidence="2">The sequence shown here is derived from an EMBL/GenBank/DDBJ whole genome shotgun (WGS) entry which is preliminary data.</text>
</comment>
<proteinExistence type="predicted"/>
<protein>
    <recommendedName>
        <fullName evidence="4">RRM domain-containing protein</fullName>
    </recommendedName>
</protein>
<gene>
    <name evidence="2" type="ORF">BgAZ_205020</name>
</gene>
<evidence type="ECO:0008006" key="4">
    <source>
        <dbReference type="Google" id="ProtNLM"/>
    </source>
</evidence>
<feature type="region of interest" description="Disordered" evidence="1">
    <location>
        <begin position="446"/>
        <end position="509"/>
    </location>
</feature>